<evidence type="ECO:0008006" key="2">
    <source>
        <dbReference type="Google" id="ProtNLM"/>
    </source>
</evidence>
<protein>
    <recommendedName>
        <fullName evidence="2">Protein ALP1-like</fullName>
    </recommendedName>
</protein>
<gene>
    <name evidence="1" type="ORF">Tci_179868</name>
</gene>
<reference evidence="1" key="1">
    <citation type="journal article" date="2019" name="Sci. Rep.">
        <title>Draft genome of Tanacetum cinerariifolium, the natural source of mosquito coil.</title>
        <authorList>
            <person name="Yamashiro T."/>
            <person name="Shiraishi A."/>
            <person name="Satake H."/>
            <person name="Nakayama K."/>
        </authorList>
    </citation>
    <scope>NUCLEOTIDE SEQUENCE</scope>
</reference>
<organism evidence="1">
    <name type="scientific">Tanacetum cinerariifolium</name>
    <name type="common">Dalmatian daisy</name>
    <name type="synonym">Chrysanthemum cinerariifolium</name>
    <dbReference type="NCBI Taxonomy" id="118510"/>
    <lineage>
        <taxon>Eukaryota</taxon>
        <taxon>Viridiplantae</taxon>
        <taxon>Streptophyta</taxon>
        <taxon>Embryophyta</taxon>
        <taxon>Tracheophyta</taxon>
        <taxon>Spermatophyta</taxon>
        <taxon>Magnoliopsida</taxon>
        <taxon>eudicotyledons</taxon>
        <taxon>Gunneridae</taxon>
        <taxon>Pentapetalae</taxon>
        <taxon>asterids</taxon>
        <taxon>campanulids</taxon>
        <taxon>Asterales</taxon>
        <taxon>Asteraceae</taxon>
        <taxon>Asteroideae</taxon>
        <taxon>Anthemideae</taxon>
        <taxon>Anthemidinae</taxon>
        <taxon>Tanacetum</taxon>
    </lineage>
</organism>
<dbReference type="InterPro" id="IPR006912">
    <property type="entry name" value="Harbinger_derived_prot"/>
</dbReference>
<dbReference type="AlphaFoldDB" id="A0A699GZ96"/>
<dbReference type="PANTHER" id="PTHR47150:SF7">
    <property type="entry name" value="NUCLEASE"/>
    <property type="match status" value="1"/>
</dbReference>
<dbReference type="EMBL" id="BKCJ010044364">
    <property type="protein sequence ID" value="GEW07892.1"/>
    <property type="molecule type" value="Genomic_DNA"/>
</dbReference>
<accession>A0A699GZ96</accession>
<name>A0A699GZ96_TANCI</name>
<sequence length="219" mass="26026">MNPNSNDEYEYGSEDDDENDLWFMTKAIKMREMMQQEGESSRTKNPIYSEYDDAEAYLMRHYFGEHPKYPEYKFRHCYRMRRKVFLEIVEGVSSYNVDPLPEHFKLFKFHPNCTAGTKNDIVVLNNSPLLDDIIDDISPVARFIVNGVQYEKGYYMADDIYPQWETFIKTILVARDEKHGLFKRGQEGARKDVERAFGVLQGHWEIIQQPTHFYHINKI</sequence>
<dbReference type="Pfam" id="PF04827">
    <property type="entry name" value="Plant_tran"/>
    <property type="match status" value="1"/>
</dbReference>
<comment type="caution">
    <text evidence="1">The sequence shown here is derived from an EMBL/GenBank/DDBJ whole genome shotgun (WGS) entry which is preliminary data.</text>
</comment>
<proteinExistence type="predicted"/>
<dbReference type="PANTHER" id="PTHR47150">
    <property type="entry name" value="OS12G0169200 PROTEIN"/>
    <property type="match status" value="1"/>
</dbReference>
<evidence type="ECO:0000313" key="1">
    <source>
        <dbReference type="EMBL" id="GEW07892.1"/>
    </source>
</evidence>